<protein>
    <submittedName>
        <fullName evidence="1">Uncharacterized protein</fullName>
    </submittedName>
</protein>
<sequence>MQINPSTLDSDLDAHDSFLLQEHGEDEEDEEFSGFILTRDCCSLSTNLHELKVEKERHELDSAVRKTVSMRADKQNSRLENAVKRAFSMRASPSVMEKYQRIDNEYDLVGNGEDDLLMMPPTESTKKGNKILEACRRFFRFQSVTSLGFAKKKC</sequence>
<dbReference type="Proteomes" id="UP001054252">
    <property type="component" value="Unassembled WGS sequence"/>
</dbReference>
<reference evidence="1 2" key="1">
    <citation type="journal article" date="2021" name="Commun. Biol.">
        <title>The genome of Shorea leprosula (Dipterocarpaceae) highlights the ecological relevance of drought in aseasonal tropical rainforests.</title>
        <authorList>
            <person name="Ng K.K.S."/>
            <person name="Kobayashi M.J."/>
            <person name="Fawcett J.A."/>
            <person name="Hatakeyama M."/>
            <person name="Paape T."/>
            <person name="Ng C.H."/>
            <person name="Ang C.C."/>
            <person name="Tnah L.H."/>
            <person name="Lee C.T."/>
            <person name="Nishiyama T."/>
            <person name="Sese J."/>
            <person name="O'Brien M.J."/>
            <person name="Copetti D."/>
            <person name="Mohd Noor M.I."/>
            <person name="Ong R.C."/>
            <person name="Putra M."/>
            <person name="Sireger I.Z."/>
            <person name="Indrioko S."/>
            <person name="Kosugi Y."/>
            <person name="Izuno A."/>
            <person name="Isagi Y."/>
            <person name="Lee S.L."/>
            <person name="Shimizu K.K."/>
        </authorList>
    </citation>
    <scope>NUCLEOTIDE SEQUENCE [LARGE SCALE GENOMIC DNA]</scope>
    <source>
        <strain evidence="1">214</strain>
    </source>
</reference>
<keyword evidence="2" id="KW-1185">Reference proteome</keyword>
<gene>
    <name evidence="1" type="ORF">SLEP1_g43222</name>
</gene>
<evidence type="ECO:0000313" key="2">
    <source>
        <dbReference type="Proteomes" id="UP001054252"/>
    </source>
</evidence>
<accession>A0AAV5LD93</accession>
<organism evidence="1 2">
    <name type="scientific">Rubroshorea leprosula</name>
    <dbReference type="NCBI Taxonomy" id="152421"/>
    <lineage>
        <taxon>Eukaryota</taxon>
        <taxon>Viridiplantae</taxon>
        <taxon>Streptophyta</taxon>
        <taxon>Embryophyta</taxon>
        <taxon>Tracheophyta</taxon>
        <taxon>Spermatophyta</taxon>
        <taxon>Magnoliopsida</taxon>
        <taxon>eudicotyledons</taxon>
        <taxon>Gunneridae</taxon>
        <taxon>Pentapetalae</taxon>
        <taxon>rosids</taxon>
        <taxon>malvids</taxon>
        <taxon>Malvales</taxon>
        <taxon>Dipterocarpaceae</taxon>
        <taxon>Rubroshorea</taxon>
    </lineage>
</organism>
<evidence type="ECO:0000313" key="1">
    <source>
        <dbReference type="EMBL" id="GKV34884.1"/>
    </source>
</evidence>
<dbReference type="AlphaFoldDB" id="A0AAV5LD93"/>
<dbReference type="PANTHER" id="PTHR38386">
    <property type="entry name" value="OS05G0426900 PROTEIN"/>
    <property type="match status" value="1"/>
</dbReference>
<dbReference type="EMBL" id="BPVZ01000108">
    <property type="protein sequence ID" value="GKV34884.1"/>
    <property type="molecule type" value="Genomic_DNA"/>
</dbReference>
<dbReference type="PANTHER" id="PTHR38386:SF7">
    <property type="entry name" value="TOPOISOMERASE 1-ASSOCIATED FACTOR 1"/>
    <property type="match status" value="1"/>
</dbReference>
<proteinExistence type="predicted"/>
<comment type="caution">
    <text evidence="1">The sequence shown here is derived from an EMBL/GenBank/DDBJ whole genome shotgun (WGS) entry which is preliminary data.</text>
</comment>
<name>A0AAV5LD93_9ROSI</name>